<proteinExistence type="predicted"/>
<evidence type="ECO:0008006" key="3">
    <source>
        <dbReference type="Google" id="ProtNLM"/>
    </source>
</evidence>
<evidence type="ECO:0000313" key="2">
    <source>
        <dbReference type="Proteomes" id="UP000588111"/>
    </source>
</evidence>
<dbReference type="EMBL" id="JACHXL010000003">
    <property type="protein sequence ID" value="MBB3107135.1"/>
    <property type="molecule type" value="Genomic_DNA"/>
</dbReference>
<reference evidence="1 2" key="1">
    <citation type="submission" date="2020-08" db="EMBL/GenBank/DDBJ databases">
        <title>Genomic Encyclopedia of Type Strains, Phase III (KMG-III): the genomes of soil and plant-associated and newly described type strains.</title>
        <authorList>
            <person name="Whitman W."/>
        </authorList>
    </citation>
    <scope>NUCLEOTIDE SEQUENCE [LARGE SCALE GENOMIC DNA]</scope>
    <source>
        <strain evidence="1 2">CECT 5885</strain>
    </source>
</reference>
<organism evidence="1 2">
    <name type="scientific">Psychrobacter luti</name>
    <dbReference type="NCBI Taxonomy" id="198481"/>
    <lineage>
        <taxon>Bacteria</taxon>
        <taxon>Pseudomonadati</taxon>
        <taxon>Pseudomonadota</taxon>
        <taxon>Gammaproteobacteria</taxon>
        <taxon>Moraxellales</taxon>
        <taxon>Moraxellaceae</taxon>
        <taxon>Psychrobacter</taxon>
    </lineage>
</organism>
<sequence length="601" mass="68953">MVNLSTFQQYLSVDAPSSRTLAKSLNLKKSLNKDEPHLLKWAARLSIQTETQQIEQLEKVLTELRLANIDDRQRLTLLNIVLEAANKLIATLRQHYIYEVEAFNDYQLGYVAQVKSLYYLVIMVYDGVIQREMAFLKDKKLQAPNGLLQRYLTNEKSLTITLAIATYQTLLMYQKLLFEDALCYQKPAAYLWSNINQLYYMACQQQTVDIDLSSYITTHCADNIHRLYDQLCLHSLLNVRAMRRANVLMVQRLLLEWSEHLVTSVEPQTETKVFVNLHSDNPPTYLTAHSVINPYDAHHDCVFIELAPLIAYLKSRSLKLIEEGREGVECYLLNTVAMTLSYRYIQPPLTLPIKQSDRQAVQLIAGFNHIHYRLSNEQGLSSLIAAKYLPEHQQPRYDTVPKNQSAYKTLMVETFDSNNDLSHFRTLRLLSDSVEPAISASSDGENTPKAKYSGNKVKDIVEIAENDVLASIEPPSLRTMSLFLLCRSDNLASADWSIGVVRWLDMDSEKPEVDWQVIGHQLISCAIRLQDRDSRSRHFVPAFVIGDDEQLQTGCSLIVPTSYFQAGDKVMMRINTKQKTLRLVRRLLTTDEFSQYEVVQI</sequence>
<dbReference type="RefSeq" id="WP_183620521.1">
    <property type="nucleotide sequence ID" value="NZ_CAJHAH010000003.1"/>
</dbReference>
<keyword evidence="2" id="KW-1185">Reference proteome</keyword>
<name>A0A839TGJ8_9GAMM</name>
<evidence type="ECO:0000313" key="1">
    <source>
        <dbReference type="EMBL" id="MBB3107135.1"/>
    </source>
</evidence>
<accession>A0A839TGJ8</accession>
<protein>
    <recommendedName>
        <fullName evidence="3">GTPase</fullName>
    </recommendedName>
</protein>
<comment type="caution">
    <text evidence="1">The sequence shown here is derived from an EMBL/GenBank/DDBJ whole genome shotgun (WGS) entry which is preliminary data.</text>
</comment>
<dbReference type="AlphaFoldDB" id="A0A839TGJ8"/>
<gene>
    <name evidence="1" type="ORF">FHS24_001652</name>
</gene>
<dbReference type="Proteomes" id="UP000588111">
    <property type="component" value="Unassembled WGS sequence"/>
</dbReference>